<organism evidence="1 2">
    <name type="scientific">Daphnia pulex</name>
    <name type="common">Water flea</name>
    <dbReference type="NCBI Taxonomy" id="6669"/>
    <lineage>
        <taxon>Eukaryota</taxon>
        <taxon>Metazoa</taxon>
        <taxon>Ecdysozoa</taxon>
        <taxon>Arthropoda</taxon>
        <taxon>Crustacea</taxon>
        <taxon>Branchiopoda</taxon>
        <taxon>Diplostraca</taxon>
        <taxon>Cladocera</taxon>
        <taxon>Anomopoda</taxon>
        <taxon>Daphniidae</taxon>
        <taxon>Daphnia</taxon>
    </lineage>
</organism>
<reference evidence="1 2" key="1">
    <citation type="journal article" date="2011" name="Science">
        <title>The ecoresponsive genome of Daphnia pulex.</title>
        <authorList>
            <person name="Colbourne J.K."/>
            <person name="Pfrender M.E."/>
            <person name="Gilbert D."/>
            <person name="Thomas W.K."/>
            <person name="Tucker A."/>
            <person name="Oakley T.H."/>
            <person name="Tokishita S."/>
            <person name="Aerts A."/>
            <person name="Arnold G.J."/>
            <person name="Basu M.K."/>
            <person name="Bauer D.J."/>
            <person name="Caceres C.E."/>
            <person name="Carmel L."/>
            <person name="Casola C."/>
            <person name="Choi J.H."/>
            <person name="Detter J.C."/>
            <person name="Dong Q."/>
            <person name="Dusheyko S."/>
            <person name="Eads B.D."/>
            <person name="Frohlich T."/>
            <person name="Geiler-Samerotte K.A."/>
            <person name="Gerlach D."/>
            <person name="Hatcher P."/>
            <person name="Jogdeo S."/>
            <person name="Krijgsveld J."/>
            <person name="Kriventseva E.V."/>
            <person name="Kultz D."/>
            <person name="Laforsch C."/>
            <person name="Lindquist E."/>
            <person name="Lopez J."/>
            <person name="Manak J.R."/>
            <person name="Muller J."/>
            <person name="Pangilinan J."/>
            <person name="Patwardhan R.P."/>
            <person name="Pitluck S."/>
            <person name="Pritham E.J."/>
            <person name="Rechtsteiner A."/>
            <person name="Rho M."/>
            <person name="Rogozin I.B."/>
            <person name="Sakarya O."/>
            <person name="Salamov A."/>
            <person name="Schaack S."/>
            <person name="Shapiro H."/>
            <person name="Shiga Y."/>
            <person name="Skalitzky C."/>
            <person name="Smith Z."/>
            <person name="Souvorov A."/>
            <person name="Sung W."/>
            <person name="Tang Z."/>
            <person name="Tsuchiya D."/>
            <person name="Tu H."/>
            <person name="Vos H."/>
            <person name="Wang M."/>
            <person name="Wolf Y.I."/>
            <person name="Yamagata H."/>
            <person name="Yamada T."/>
            <person name="Ye Y."/>
            <person name="Shaw J.R."/>
            <person name="Andrews J."/>
            <person name="Crease T.J."/>
            <person name="Tang H."/>
            <person name="Lucas S.M."/>
            <person name="Robertson H.M."/>
            <person name="Bork P."/>
            <person name="Koonin E.V."/>
            <person name="Zdobnov E.M."/>
            <person name="Grigoriev I.V."/>
            <person name="Lynch M."/>
            <person name="Boore J.L."/>
        </authorList>
    </citation>
    <scope>NUCLEOTIDE SEQUENCE [LARGE SCALE GENOMIC DNA]</scope>
</reference>
<dbReference type="Proteomes" id="UP000000305">
    <property type="component" value="Unassembled WGS sequence"/>
</dbReference>
<keyword evidence="2" id="KW-1185">Reference proteome</keyword>
<gene>
    <name evidence="1" type="ORF">DAPPUDRAFT_337044</name>
</gene>
<dbReference type="AlphaFoldDB" id="E9I0V3"/>
<sequence length="94" mass="10826">MYKLLFQSGKVPAFIFHKNREIPGKTFNFGNSSNCAKSTTDTFCEVELQVSDIRYKNRHLEGYRETFQGPEAQTQYFNRSSETVYPPYKIGGGQ</sequence>
<accession>E9I0V3</accession>
<name>E9I0V3_DAPPU</name>
<dbReference type="KEGG" id="dpx:DAPPUDRAFT_337044"/>
<dbReference type="EMBL" id="GL733635">
    <property type="protein sequence ID" value="EFX62376.1"/>
    <property type="molecule type" value="Genomic_DNA"/>
</dbReference>
<evidence type="ECO:0000313" key="1">
    <source>
        <dbReference type="EMBL" id="EFX62376.1"/>
    </source>
</evidence>
<dbReference type="HOGENOM" id="CLU_2388436_0_0_1"/>
<proteinExistence type="predicted"/>
<evidence type="ECO:0000313" key="2">
    <source>
        <dbReference type="Proteomes" id="UP000000305"/>
    </source>
</evidence>
<protein>
    <submittedName>
        <fullName evidence="1">Uncharacterized protein</fullName>
    </submittedName>
</protein>
<dbReference type="InParanoid" id="E9I0V3"/>